<evidence type="ECO:0000313" key="1">
    <source>
        <dbReference type="EMBL" id="GEO04950.1"/>
    </source>
</evidence>
<sequence length="83" mass="9495">MKHIILVIMFSFLVEESVKAQTYKEQYTKCYQLMNGVNMQDTSYFTQKLKMLDCLIGSNAPSFSVKALDGKILTLPKLKGRLL</sequence>
<reference evidence="1 2" key="1">
    <citation type="submission" date="2019-07" db="EMBL/GenBank/DDBJ databases">
        <title>Whole genome shotgun sequence of Adhaeribacter aerolatus NBRC 106133.</title>
        <authorList>
            <person name="Hosoyama A."/>
            <person name="Uohara A."/>
            <person name="Ohji S."/>
            <person name="Ichikawa N."/>
        </authorList>
    </citation>
    <scope>NUCLEOTIDE SEQUENCE [LARGE SCALE GENOMIC DNA]</scope>
    <source>
        <strain evidence="1 2">NBRC 106133</strain>
    </source>
</reference>
<name>A0A512AZ26_9BACT</name>
<comment type="caution">
    <text evidence="1">The sequence shown here is derived from an EMBL/GenBank/DDBJ whole genome shotgun (WGS) entry which is preliminary data.</text>
</comment>
<dbReference type="AlphaFoldDB" id="A0A512AZ26"/>
<proteinExistence type="predicted"/>
<dbReference type="RefSeq" id="WP_146898212.1">
    <property type="nucleotide sequence ID" value="NZ_BJYS01000019.1"/>
</dbReference>
<gene>
    <name evidence="1" type="ORF">AAE02nite_26140</name>
</gene>
<dbReference type="EMBL" id="BJYS01000019">
    <property type="protein sequence ID" value="GEO04950.1"/>
    <property type="molecule type" value="Genomic_DNA"/>
</dbReference>
<accession>A0A512AZ26</accession>
<protein>
    <submittedName>
        <fullName evidence="1">Uncharacterized protein</fullName>
    </submittedName>
</protein>
<dbReference type="Proteomes" id="UP000321532">
    <property type="component" value="Unassembled WGS sequence"/>
</dbReference>
<organism evidence="1 2">
    <name type="scientific">Adhaeribacter aerolatus</name>
    <dbReference type="NCBI Taxonomy" id="670289"/>
    <lineage>
        <taxon>Bacteria</taxon>
        <taxon>Pseudomonadati</taxon>
        <taxon>Bacteroidota</taxon>
        <taxon>Cytophagia</taxon>
        <taxon>Cytophagales</taxon>
        <taxon>Hymenobacteraceae</taxon>
        <taxon>Adhaeribacter</taxon>
    </lineage>
</organism>
<keyword evidence="2" id="KW-1185">Reference proteome</keyword>
<evidence type="ECO:0000313" key="2">
    <source>
        <dbReference type="Proteomes" id="UP000321532"/>
    </source>
</evidence>